<keyword evidence="3" id="KW-0813">Transport</keyword>
<sequence>MKIQMEGFHKLQDDLEKVIEKDDSNSSITTDSDEAKQEFRTFRERLVHILHTNKFQIIVVCFVILDCLLVIAELLLDMNIVNLPDHDNHIAPQILHYSSISILCLFVVEILVRIYAYRLSFLKHKMEVFDAIIVTVSFVLDIVFRSHEGPESGIGLLVVLRLWRVTRILNGIVLSVKKQAEKRLLRERRLRQACEQELTKYREYCSTQEQEIEILRGMLRKHGIQDANRLDNQPVVISTIDVVAEVNQIVADKAAESGEEMSSDKNTDNSNGS</sequence>
<dbReference type="Proteomes" id="UP000242188">
    <property type="component" value="Unassembled WGS sequence"/>
</dbReference>
<feature type="region of interest" description="Disordered" evidence="13">
    <location>
        <begin position="254"/>
        <end position="273"/>
    </location>
</feature>
<protein>
    <recommendedName>
        <fullName evidence="2">Voltage-gated hydrogen channel 1</fullName>
    </recommendedName>
    <alternativeName>
        <fullName evidence="12">Hydrogen voltage-gated channel 1</fullName>
    </alternativeName>
</protein>
<dbReference type="Gene3D" id="1.20.120.350">
    <property type="entry name" value="Voltage-gated potassium channels. Chain C"/>
    <property type="match status" value="1"/>
</dbReference>
<evidence type="ECO:0000259" key="15">
    <source>
        <dbReference type="Pfam" id="PF00520"/>
    </source>
</evidence>
<dbReference type="InterPro" id="IPR027359">
    <property type="entry name" value="Volt_channel_dom_sf"/>
</dbReference>
<comment type="subcellular location">
    <subcellularLocation>
        <location evidence="1">Cell membrane</location>
        <topology evidence="1">Multi-pass membrane protein</topology>
    </subcellularLocation>
</comment>
<evidence type="ECO:0000256" key="13">
    <source>
        <dbReference type="SAM" id="MobiDB-lite"/>
    </source>
</evidence>
<evidence type="ECO:0000256" key="8">
    <source>
        <dbReference type="ARBA" id="ARBA00023054"/>
    </source>
</evidence>
<evidence type="ECO:0000256" key="14">
    <source>
        <dbReference type="SAM" id="Phobius"/>
    </source>
</evidence>
<feature type="transmembrane region" description="Helical" evidence="14">
    <location>
        <begin position="96"/>
        <end position="116"/>
    </location>
</feature>
<comment type="caution">
    <text evidence="16">The sequence shown here is derived from an EMBL/GenBank/DDBJ whole genome shotgun (WGS) entry which is preliminary data.</text>
</comment>
<dbReference type="InterPro" id="IPR005821">
    <property type="entry name" value="Ion_trans_dom"/>
</dbReference>
<evidence type="ECO:0000256" key="6">
    <source>
        <dbReference type="ARBA" id="ARBA00022882"/>
    </source>
</evidence>
<dbReference type="GO" id="GO:0034702">
    <property type="term" value="C:monoatomic ion channel complex"/>
    <property type="evidence" value="ECO:0007669"/>
    <property type="project" value="UniProtKB-KW"/>
</dbReference>
<dbReference type="OrthoDB" id="427456at2759"/>
<dbReference type="SUPFAM" id="SSF81324">
    <property type="entry name" value="Voltage-gated potassium channels"/>
    <property type="match status" value="1"/>
</dbReference>
<evidence type="ECO:0000256" key="1">
    <source>
        <dbReference type="ARBA" id="ARBA00004651"/>
    </source>
</evidence>
<dbReference type="PANTHER" id="PTHR46480">
    <property type="entry name" value="F20B24.22"/>
    <property type="match status" value="1"/>
</dbReference>
<dbReference type="InterPro" id="IPR031846">
    <property type="entry name" value="Hvcn1"/>
</dbReference>
<keyword evidence="10 14" id="KW-0472">Membrane</keyword>
<dbReference type="GO" id="GO:0005886">
    <property type="term" value="C:plasma membrane"/>
    <property type="evidence" value="ECO:0007669"/>
    <property type="project" value="UniProtKB-SubCell"/>
</dbReference>
<keyword evidence="5 14" id="KW-0812">Transmembrane</keyword>
<dbReference type="GO" id="GO:0030171">
    <property type="term" value="F:voltage-gated proton channel activity"/>
    <property type="evidence" value="ECO:0007669"/>
    <property type="project" value="InterPro"/>
</dbReference>
<keyword evidence="17" id="KW-1185">Reference proteome</keyword>
<proteinExistence type="predicted"/>
<feature type="transmembrane region" description="Helical" evidence="14">
    <location>
        <begin position="55"/>
        <end position="76"/>
    </location>
</feature>
<evidence type="ECO:0000256" key="3">
    <source>
        <dbReference type="ARBA" id="ARBA00022448"/>
    </source>
</evidence>
<evidence type="ECO:0000256" key="9">
    <source>
        <dbReference type="ARBA" id="ARBA00023065"/>
    </source>
</evidence>
<keyword evidence="6" id="KW-0851">Voltage-gated channel</keyword>
<evidence type="ECO:0000256" key="2">
    <source>
        <dbReference type="ARBA" id="ARBA00015897"/>
    </source>
</evidence>
<dbReference type="EMBL" id="NEDP02005434">
    <property type="protein sequence ID" value="OWF40972.1"/>
    <property type="molecule type" value="Genomic_DNA"/>
</dbReference>
<accession>A0A210PWZ2</accession>
<dbReference type="Gene3D" id="1.20.5.170">
    <property type="match status" value="1"/>
</dbReference>
<evidence type="ECO:0000256" key="11">
    <source>
        <dbReference type="ARBA" id="ARBA00023303"/>
    </source>
</evidence>
<keyword evidence="8" id="KW-0175">Coiled coil</keyword>
<gene>
    <name evidence="16" type="ORF">KP79_PYT16000</name>
</gene>
<evidence type="ECO:0000256" key="4">
    <source>
        <dbReference type="ARBA" id="ARBA00022475"/>
    </source>
</evidence>
<name>A0A210PWZ2_MIZYE</name>
<feature type="domain" description="Ion transport" evidence="15">
    <location>
        <begin position="55"/>
        <end position="170"/>
    </location>
</feature>
<dbReference type="Pfam" id="PF00520">
    <property type="entry name" value="Ion_trans"/>
    <property type="match status" value="1"/>
</dbReference>
<evidence type="ECO:0000313" key="17">
    <source>
        <dbReference type="Proteomes" id="UP000242188"/>
    </source>
</evidence>
<dbReference type="PANTHER" id="PTHR46480:SF1">
    <property type="entry name" value="VOLTAGE-GATED HYDROGEN CHANNEL 1"/>
    <property type="match status" value="1"/>
</dbReference>
<evidence type="ECO:0000256" key="5">
    <source>
        <dbReference type="ARBA" id="ARBA00022692"/>
    </source>
</evidence>
<evidence type="ECO:0000256" key="12">
    <source>
        <dbReference type="ARBA" id="ARBA00031989"/>
    </source>
</evidence>
<reference evidence="16 17" key="1">
    <citation type="journal article" date="2017" name="Nat. Ecol. Evol.">
        <title>Scallop genome provides insights into evolution of bilaterian karyotype and development.</title>
        <authorList>
            <person name="Wang S."/>
            <person name="Zhang J."/>
            <person name="Jiao W."/>
            <person name="Li J."/>
            <person name="Xun X."/>
            <person name="Sun Y."/>
            <person name="Guo X."/>
            <person name="Huan P."/>
            <person name="Dong B."/>
            <person name="Zhang L."/>
            <person name="Hu X."/>
            <person name="Sun X."/>
            <person name="Wang J."/>
            <person name="Zhao C."/>
            <person name="Wang Y."/>
            <person name="Wang D."/>
            <person name="Huang X."/>
            <person name="Wang R."/>
            <person name="Lv J."/>
            <person name="Li Y."/>
            <person name="Zhang Z."/>
            <person name="Liu B."/>
            <person name="Lu W."/>
            <person name="Hui Y."/>
            <person name="Liang J."/>
            <person name="Zhou Z."/>
            <person name="Hou R."/>
            <person name="Li X."/>
            <person name="Liu Y."/>
            <person name="Li H."/>
            <person name="Ning X."/>
            <person name="Lin Y."/>
            <person name="Zhao L."/>
            <person name="Xing Q."/>
            <person name="Dou J."/>
            <person name="Li Y."/>
            <person name="Mao J."/>
            <person name="Guo H."/>
            <person name="Dou H."/>
            <person name="Li T."/>
            <person name="Mu C."/>
            <person name="Jiang W."/>
            <person name="Fu Q."/>
            <person name="Fu X."/>
            <person name="Miao Y."/>
            <person name="Liu J."/>
            <person name="Yu Q."/>
            <person name="Li R."/>
            <person name="Liao H."/>
            <person name="Li X."/>
            <person name="Kong Y."/>
            <person name="Jiang Z."/>
            <person name="Chourrout D."/>
            <person name="Li R."/>
            <person name="Bao Z."/>
        </authorList>
    </citation>
    <scope>NUCLEOTIDE SEQUENCE [LARGE SCALE GENOMIC DNA]</scope>
    <source>
        <strain evidence="16 17">PY_sf001</strain>
    </source>
</reference>
<keyword evidence="11" id="KW-0407">Ion channel</keyword>
<evidence type="ECO:0000256" key="7">
    <source>
        <dbReference type="ARBA" id="ARBA00022989"/>
    </source>
</evidence>
<evidence type="ECO:0000313" key="16">
    <source>
        <dbReference type="EMBL" id="OWF40972.1"/>
    </source>
</evidence>
<keyword evidence="4" id="KW-1003">Cell membrane</keyword>
<organism evidence="16 17">
    <name type="scientific">Mizuhopecten yessoensis</name>
    <name type="common">Japanese scallop</name>
    <name type="synonym">Patinopecten yessoensis</name>
    <dbReference type="NCBI Taxonomy" id="6573"/>
    <lineage>
        <taxon>Eukaryota</taxon>
        <taxon>Metazoa</taxon>
        <taxon>Spiralia</taxon>
        <taxon>Lophotrochozoa</taxon>
        <taxon>Mollusca</taxon>
        <taxon>Bivalvia</taxon>
        <taxon>Autobranchia</taxon>
        <taxon>Pteriomorphia</taxon>
        <taxon>Pectinida</taxon>
        <taxon>Pectinoidea</taxon>
        <taxon>Pectinidae</taxon>
        <taxon>Mizuhopecten</taxon>
    </lineage>
</organism>
<keyword evidence="9" id="KW-0406">Ion transport</keyword>
<dbReference type="AlphaFoldDB" id="A0A210PWZ2"/>
<keyword evidence="7 14" id="KW-1133">Transmembrane helix</keyword>
<evidence type="ECO:0000256" key="10">
    <source>
        <dbReference type="ARBA" id="ARBA00023136"/>
    </source>
</evidence>